<proteinExistence type="predicted"/>
<evidence type="ECO:0000259" key="1">
    <source>
        <dbReference type="Pfam" id="PF08501"/>
    </source>
</evidence>
<evidence type="ECO:0000313" key="3">
    <source>
        <dbReference type="Proteomes" id="UP000053831"/>
    </source>
</evidence>
<protein>
    <submittedName>
        <fullName evidence="2">Pentafunctional AROM polypeptide</fullName>
    </submittedName>
</protein>
<dbReference type="GO" id="GO:0009423">
    <property type="term" value="P:chorismate biosynthetic process"/>
    <property type="evidence" value="ECO:0007669"/>
    <property type="project" value="TreeGrafter"/>
</dbReference>
<dbReference type="Pfam" id="PF08501">
    <property type="entry name" value="Shikimate_dh_N"/>
    <property type="match status" value="1"/>
</dbReference>
<feature type="domain" description="Shikimate dehydrogenase substrate binding N-terminal" evidence="1">
    <location>
        <begin position="54"/>
        <end position="134"/>
    </location>
</feature>
<dbReference type="GO" id="GO:0004764">
    <property type="term" value="F:shikimate 3-dehydrogenase (NADP+) activity"/>
    <property type="evidence" value="ECO:0007669"/>
    <property type="project" value="InterPro"/>
</dbReference>
<dbReference type="EMBL" id="LGSR01000020">
    <property type="protein sequence ID" value="KOS19500.1"/>
    <property type="molecule type" value="Genomic_DNA"/>
</dbReference>
<dbReference type="SUPFAM" id="SSF51569">
    <property type="entry name" value="Aldolase"/>
    <property type="match status" value="1"/>
</dbReference>
<dbReference type="Gene3D" id="3.20.20.70">
    <property type="entry name" value="Aldolase class I"/>
    <property type="match status" value="1"/>
</dbReference>
<comment type="caution">
    <text evidence="2">The sequence shown here is derived from an EMBL/GenBank/DDBJ whole genome shotgun (WGS) entry which is preliminary data.</text>
</comment>
<dbReference type="AlphaFoldDB" id="A0A0M8N412"/>
<reference evidence="2 3" key="1">
    <citation type="submission" date="2015-07" db="EMBL/GenBank/DDBJ databases">
        <title>The genome of the fungus Escovopsis weberi, a specialized disease agent of ant agriculture.</title>
        <authorList>
            <person name="de Man T.J."/>
            <person name="Stajich J.E."/>
            <person name="Kubicek C.P."/>
            <person name="Chenthamara K."/>
            <person name="Atanasova L."/>
            <person name="Druzhinina I.S."/>
            <person name="Birnbaum S."/>
            <person name="Barribeau S.M."/>
            <person name="Teiling C."/>
            <person name="Suen G."/>
            <person name="Currie C."/>
            <person name="Gerardo N.M."/>
        </authorList>
    </citation>
    <scope>NUCLEOTIDE SEQUENCE [LARGE SCALE GENOMIC DNA]</scope>
</reference>
<sequence>MGTAGKLSRILNGFLTPVSHPDLPFKAAPGQLSAAEIRQGLSLMGEIESRDFYLFGKPIAQSRSPALHNSLFKHVGLPHRYQLFETDRVEDLLHLLRKPGFGGASVTIPLKRDVMKHVDVLTPAAKMIGAINTIVPSSKGGQLQLLGLASSGLTELPLAL</sequence>
<name>A0A0M8N412_ESCWE</name>
<dbReference type="Proteomes" id="UP000053831">
    <property type="component" value="Unassembled WGS sequence"/>
</dbReference>
<dbReference type="Gene3D" id="3.40.50.10860">
    <property type="entry name" value="Leucine Dehydrogenase, chain A, domain 1"/>
    <property type="match status" value="1"/>
</dbReference>
<dbReference type="GO" id="GO:0003855">
    <property type="term" value="F:3-dehydroquinate dehydratase activity"/>
    <property type="evidence" value="ECO:0007669"/>
    <property type="project" value="InterPro"/>
</dbReference>
<dbReference type="PANTHER" id="PTHR21089:SF1">
    <property type="entry name" value="BIFUNCTIONAL 3-DEHYDROQUINATE DEHYDRATASE_SHIKIMATE DEHYDROGENASE, CHLOROPLASTIC"/>
    <property type="match status" value="1"/>
</dbReference>
<dbReference type="InterPro" id="IPR022893">
    <property type="entry name" value="Shikimate_DH_fam"/>
</dbReference>
<dbReference type="SUPFAM" id="SSF53223">
    <property type="entry name" value="Aminoacid dehydrogenase-like, N-terminal domain"/>
    <property type="match status" value="1"/>
</dbReference>
<organism evidence="2 3">
    <name type="scientific">Escovopsis weberi</name>
    <dbReference type="NCBI Taxonomy" id="150374"/>
    <lineage>
        <taxon>Eukaryota</taxon>
        <taxon>Fungi</taxon>
        <taxon>Dikarya</taxon>
        <taxon>Ascomycota</taxon>
        <taxon>Pezizomycotina</taxon>
        <taxon>Sordariomycetes</taxon>
        <taxon>Hypocreomycetidae</taxon>
        <taxon>Hypocreales</taxon>
        <taxon>Hypocreaceae</taxon>
        <taxon>Escovopsis</taxon>
    </lineage>
</organism>
<dbReference type="InterPro" id="IPR013708">
    <property type="entry name" value="Shikimate_DH-bd_N"/>
</dbReference>
<dbReference type="STRING" id="150374.A0A0M8N412"/>
<keyword evidence="3" id="KW-1185">Reference proteome</keyword>
<gene>
    <name evidence="2" type="ORF">ESCO_001080</name>
</gene>
<dbReference type="PANTHER" id="PTHR21089">
    <property type="entry name" value="SHIKIMATE DEHYDROGENASE"/>
    <property type="match status" value="1"/>
</dbReference>
<accession>A0A0M8N412</accession>
<evidence type="ECO:0000313" key="2">
    <source>
        <dbReference type="EMBL" id="KOS19500.1"/>
    </source>
</evidence>
<dbReference type="InterPro" id="IPR013785">
    <property type="entry name" value="Aldolase_TIM"/>
</dbReference>
<dbReference type="OrthoDB" id="197068at2759"/>
<dbReference type="InterPro" id="IPR046346">
    <property type="entry name" value="Aminoacid_DH-like_N_sf"/>
</dbReference>
<dbReference type="Pfam" id="PF01487">
    <property type="entry name" value="DHquinase_I"/>
    <property type="match status" value="1"/>
</dbReference>
<dbReference type="InterPro" id="IPR001381">
    <property type="entry name" value="DHquinase_I"/>
</dbReference>
<dbReference type="GO" id="GO:0019632">
    <property type="term" value="P:shikimate metabolic process"/>
    <property type="evidence" value="ECO:0007669"/>
    <property type="project" value="TreeGrafter"/>
</dbReference>